<dbReference type="Pfam" id="PF00646">
    <property type="entry name" value="F-box"/>
    <property type="match status" value="1"/>
</dbReference>
<feature type="domain" description="F-box" evidence="1">
    <location>
        <begin position="29"/>
        <end position="79"/>
    </location>
</feature>
<name>A0A1X7AQ42_9GAMM</name>
<evidence type="ECO:0000313" key="3">
    <source>
        <dbReference type="Proteomes" id="UP000196573"/>
    </source>
</evidence>
<dbReference type="InterPro" id="IPR001810">
    <property type="entry name" value="F-box_dom"/>
</dbReference>
<evidence type="ECO:0000259" key="1">
    <source>
        <dbReference type="PROSITE" id="PS50181"/>
    </source>
</evidence>
<dbReference type="SUPFAM" id="SSF81383">
    <property type="entry name" value="F-box domain"/>
    <property type="match status" value="1"/>
</dbReference>
<accession>A0A1X7AQ42</accession>
<dbReference type="InterPro" id="IPR036322">
    <property type="entry name" value="WD40_repeat_dom_sf"/>
</dbReference>
<dbReference type="EMBL" id="FWPT01000011">
    <property type="protein sequence ID" value="SMA50218.1"/>
    <property type="molecule type" value="Genomic_DNA"/>
</dbReference>
<dbReference type="Proteomes" id="UP000196573">
    <property type="component" value="Unassembled WGS sequence"/>
</dbReference>
<dbReference type="Gene3D" id="2.130.10.10">
    <property type="entry name" value="YVTN repeat-like/Quinoprotein amine dehydrogenase"/>
    <property type="match status" value="1"/>
</dbReference>
<keyword evidence="3" id="KW-1185">Reference proteome</keyword>
<reference evidence="2 3" key="1">
    <citation type="submission" date="2017-03" db="EMBL/GenBank/DDBJ databases">
        <authorList>
            <person name="Afonso C.L."/>
            <person name="Miller P.J."/>
            <person name="Scott M.A."/>
            <person name="Spackman E."/>
            <person name="Goraichik I."/>
            <person name="Dimitrov K.M."/>
            <person name="Suarez D.L."/>
            <person name="Swayne D.E."/>
        </authorList>
    </citation>
    <scope>NUCLEOTIDE SEQUENCE [LARGE SCALE GENOMIC DNA]</scope>
    <source>
        <strain evidence="2">SB41UT1</strain>
    </source>
</reference>
<dbReference type="InterPro" id="IPR036047">
    <property type="entry name" value="F-box-like_dom_sf"/>
</dbReference>
<dbReference type="CDD" id="cd09917">
    <property type="entry name" value="F-box_SF"/>
    <property type="match status" value="1"/>
</dbReference>
<dbReference type="SUPFAM" id="SSF50978">
    <property type="entry name" value="WD40 repeat-like"/>
    <property type="match status" value="1"/>
</dbReference>
<dbReference type="InterPro" id="IPR015943">
    <property type="entry name" value="WD40/YVTN_repeat-like_dom_sf"/>
</dbReference>
<organism evidence="2 3">
    <name type="scientific">Parendozoicomonas haliclonae</name>
    <dbReference type="NCBI Taxonomy" id="1960125"/>
    <lineage>
        <taxon>Bacteria</taxon>
        <taxon>Pseudomonadati</taxon>
        <taxon>Pseudomonadota</taxon>
        <taxon>Gammaproteobacteria</taxon>
        <taxon>Oceanospirillales</taxon>
        <taxon>Endozoicomonadaceae</taxon>
        <taxon>Parendozoicomonas</taxon>
    </lineage>
</organism>
<dbReference type="PROSITE" id="PS50181">
    <property type="entry name" value="FBOX"/>
    <property type="match status" value="1"/>
</dbReference>
<evidence type="ECO:0000313" key="2">
    <source>
        <dbReference type="EMBL" id="SMA50218.1"/>
    </source>
</evidence>
<protein>
    <recommendedName>
        <fullName evidence="1">F-box domain-containing protein</fullName>
    </recommendedName>
</protein>
<gene>
    <name evidence="2" type="ORF">EHSB41UT_04011</name>
</gene>
<dbReference type="AlphaFoldDB" id="A0A1X7AQ42"/>
<sequence>MERVKCHQVSRSEQDIQHGIECRPLQPASHRFQGFPVETLDRIARYLPYHELLTFSQVSRTCYQIASCYLDSGVAFARSDIGNRLPLCYQPEYFSFTVSPWLQAVNPEEADRLESCKTLPHFSEALNLSVANTIAGFSALQLYLIAQKQHMSAQENQYPLMSPDGAHIALCNDIVAHKEEIRMYHIGGIMKPRQEVTLPLIPRISRRYFSENSHSFTAETMKDGIYISKLDEEGNWGHYQRQTLNKQDAPGCTLHNDPDGCPDCETQMLRDNYERGLPIISAAVRLALSPNNQHMVAEYPSTFKLFSRHLSGQWVQSFDASSLKRKFRSAMWALEEIYSPDGRHLVFRFPNDMQSYFSPKQAPILSWNQKKMVWESSGTLHCNGFISHVSFSPNSILLGVTSADKNLQIYGRGSGGIWQKKGQYHFAERVLHVAFTKDNFHIIVTGMTRMRYLTIGRKSTRRHHPYEGKLSSEQLR</sequence>
<dbReference type="RefSeq" id="WP_087112661.1">
    <property type="nucleotide sequence ID" value="NZ_CBCSCN010000013.1"/>
</dbReference>
<proteinExistence type="predicted"/>